<feature type="transmembrane region" description="Helical" evidence="1">
    <location>
        <begin position="106"/>
        <end position="127"/>
    </location>
</feature>
<sequence length="139" mass="16041">MKKVATVSLIVACIISLLVGILHFFAPYAFGWYSYIPDAPVEIYQSVNYINFCFSFLLAGISLLLMLVRKRLFEGSSELMMFYFFFVLVWLSRIVIQLLWPSGLQVWLVTAFTVQFIFTLVPMFYLIRQGIMEANHTAA</sequence>
<reference evidence="2 3" key="1">
    <citation type="submission" date="2021-03" db="EMBL/GenBank/DDBJ databases">
        <title>Genomic Encyclopedia of Type Strains, Phase IV (KMG-IV): sequencing the most valuable type-strain genomes for metagenomic binning, comparative biology and taxonomic classification.</title>
        <authorList>
            <person name="Goeker M."/>
        </authorList>
    </citation>
    <scope>NUCLEOTIDE SEQUENCE [LARGE SCALE GENOMIC DNA]</scope>
    <source>
        <strain evidence="2 3">DSM 6139</strain>
    </source>
</reference>
<comment type="caution">
    <text evidence="2">The sequence shown here is derived from an EMBL/GenBank/DDBJ whole genome shotgun (WGS) entry which is preliminary data.</text>
</comment>
<protein>
    <submittedName>
        <fullName evidence="2">Magnesium-transporting ATPase (P-type)</fullName>
    </submittedName>
</protein>
<keyword evidence="1" id="KW-0812">Transmembrane</keyword>
<dbReference type="EMBL" id="JAGGKC010000012">
    <property type="protein sequence ID" value="MBP1919186.1"/>
    <property type="molecule type" value="Genomic_DNA"/>
</dbReference>
<gene>
    <name evidence="2" type="ORF">J2Z34_001674</name>
</gene>
<feature type="transmembrane region" description="Helical" evidence="1">
    <location>
        <begin position="7"/>
        <end position="29"/>
    </location>
</feature>
<evidence type="ECO:0000313" key="3">
    <source>
        <dbReference type="Proteomes" id="UP001519271"/>
    </source>
</evidence>
<organism evidence="2 3">
    <name type="scientific">Youngiibacter multivorans</name>
    <dbReference type="NCBI Taxonomy" id="937251"/>
    <lineage>
        <taxon>Bacteria</taxon>
        <taxon>Bacillati</taxon>
        <taxon>Bacillota</taxon>
        <taxon>Clostridia</taxon>
        <taxon>Eubacteriales</taxon>
        <taxon>Clostridiaceae</taxon>
        <taxon>Youngiibacter</taxon>
    </lineage>
</organism>
<keyword evidence="3" id="KW-1185">Reference proteome</keyword>
<feature type="transmembrane region" description="Helical" evidence="1">
    <location>
        <begin position="49"/>
        <end position="68"/>
    </location>
</feature>
<evidence type="ECO:0000313" key="2">
    <source>
        <dbReference type="EMBL" id="MBP1919186.1"/>
    </source>
</evidence>
<keyword evidence="1" id="KW-1133">Transmembrane helix</keyword>
<name>A0ABS4G3S3_9CLOT</name>
<proteinExistence type="predicted"/>
<accession>A0ABS4G3S3</accession>
<evidence type="ECO:0000256" key="1">
    <source>
        <dbReference type="SAM" id="Phobius"/>
    </source>
</evidence>
<feature type="transmembrane region" description="Helical" evidence="1">
    <location>
        <begin position="80"/>
        <end position="100"/>
    </location>
</feature>
<keyword evidence="1" id="KW-0472">Membrane</keyword>
<dbReference type="RefSeq" id="WP_209459394.1">
    <property type="nucleotide sequence ID" value="NZ_JAGGKC010000012.1"/>
</dbReference>
<dbReference type="Proteomes" id="UP001519271">
    <property type="component" value="Unassembled WGS sequence"/>
</dbReference>